<dbReference type="GO" id="GO:0070497">
    <property type="term" value="F:6-carboxytetrahydropterin synthase activity"/>
    <property type="evidence" value="ECO:0007669"/>
    <property type="project" value="UniProtKB-EC"/>
</dbReference>
<name>D3PD04_DEFDS</name>
<evidence type="ECO:0000313" key="9">
    <source>
        <dbReference type="Proteomes" id="UP000001520"/>
    </source>
</evidence>
<proteinExistence type="inferred from homology"/>
<dbReference type="PANTHER" id="PTHR12589">
    <property type="entry name" value="PYRUVOYL TETRAHYDROBIOPTERIN SYNTHASE"/>
    <property type="match status" value="1"/>
</dbReference>
<dbReference type="InterPro" id="IPR007115">
    <property type="entry name" value="6-PTP_synth/QueD"/>
</dbReference>
<evidence type="ECO:0000256" key="2">
    <source>
        <dbReference type="ARBA" id="ARBA00008900"/>
    </source>
</evidence>
<comment type="similarity">
    <text evidence="2 5">Belongs to the PTPS family. QueD subfamily.</text>
</comment>
<keyword evidence="5 7" id="KW-0862">Zinc</keyword>
<keyword evidence="5 8" id="KW-0456">Lyase</keyword>
<dbReference type="PANTHER" id="PTHR12589:SF8">
    <property type="entry name" value="6-CARBOXY-5,6,7,8-TETRAHYDROPTERIN SYNTHASE"/>
    <property type="match status" value="1"/>
</dbReference>
<dbReference type="STRING" id="639282.DEFDS_1007"/>
<dbReference type="EC" id="4.-.-.-" evidence="5"/>
<dbReference type="UniPathway" id="UPA00391"/>
<dbReference type="KEGG" id="ddf:DEFDS_1007"/>
<dbReference type="EMBL" id="AP011529">
    <property type="protein sequence ID" value="BAI80477.1"/>
    <property type="molecule type" value="Genomic_DNA"/>
</dbReference>
<keyword evidence="5 7" id="KW-0479">Metal-binding</keyword>
<keyword evidence="9" id="KW-1185">Reference proteome</keyword>
<dbReference type="Gene3D" id="3.30.479.10">
    <property type="entry name" value="6-pyruvoyl tetrahydropterin synthase/QueD"/>
    <property type="match status" value="1"/>
</dbReference>
<dbReference type="eggNOG" id="COG0720">
    <property type="taxonomic scope" value="Bacteria"/>
</dbReference>
<comment type="pathway">
    <text evidence="1 5">Purine metabolism; 7-cyano-7-deazaguanine biosynthesis.</text>
</comment>
<evidence type="ECO:0000256" key="6">
    <source>
        <dbReference type="PIRSR" id="PIRSR006113-1"/>
    </source>
</evidence>
<evidence type="ECO:0000256" key="7">
    <source>
        <dbReference type="PIRSR" id="PIRSR006113-2"/>
    </source>
</evidence>
<dbReference type="SUPFAM" id="SSF55620">
    <property type="entry name" value="Tetrahydrobiopterin biosynthesis enzymes-like"/>
    <property type="match status" value="1"/>
</dbReference>
<dbReference type="GO" id="GO:0046872">
    <property type="term" value="F:metal ion binding"/>
    <property type="evidence" value="ECO:0007669"/>
    <property type="project" value="UniProtKB-KW"/>
</dbReference>
<comment type="catalytic activity">
    <reaction evidence="4 5">
        <text>7,8-dihydroneopterin 3'-triphosphate + H2O = 6-carboxy-5,6,7,8-tetrahydropterin + triphosphate + acetaldehyde + 2 H(+)</text>
        <dbReference type="Rhea" id="RHEA:27966"/>
        <dbReference type="ChEBI" id="CHEBI:15343"/>
        <dbReference type="ChEBI" id="CHEBI:15377"/>
        <dbReference type="ChEBI" id="CHEBI:15378"/>
        <dbReference type="ChEBI" id="CHEBI:18036"/>
        <dbReference type="ChEBI" id="CHEBI:58462"/>
        <dbReference type="ChEBI" id="CHEBI:61032"/>
        <dbReference type="EC" id="4.1.2.50"/>
    </reaction>
</comment>
<dbReference type="GO" id="GO:0008616">
    <property type="term" value="P:tRNA queuosine(34) biosynthetic process"/>
    <property type="evidence" value="ECO:0007669"/>
    <property type="project" value="UniProtKB-KW"/>
</dbReference>
<feature type="binding site" evidence="7">
    <location>
        <position position="29"/>
    </location>
    <ligand>
        <name>Zn(2+)</name>
        <dbReference type="ChEBI" id="CHEBI:29105"/>
    </ligand>
</feature>
<comment type="cofactor">
    <cofactor evidence="5 7">
        <name>Zn(2+)</name>
        <dbReference type="ChEBI" id="CHEBI:29105"/>
    </cofactor>
    <text evidence="5 7">Binds 1 zinc ion per subunit.</text>
</comment>
<dbReference type="HOGENOM" id="CLU_111016_6_3_0"/>
<feature type="binding site" evidence="7">
    <location>
        <position position="14"/>
    </location>
    <ligand>
        <name>Zn(2+)</name>
        <dbReference type="ChEBI" id="CHEBI:29105"/>
    </ligand>
</feature>
<evidence type="ECO:0000256" key="5">
    <source>
        <dbReference type="PIRNR" id="PIRNR006113"/>
    </source>
</evidence>
<dbReference type="Pfam" id="PF01242">
    <property type="entry name" value="PTPS"/>
    <property type="match status" value="1"/>
</dbReference>
<feature type="active site" description="Proton acceptor" evidence="6">
    <location>
        <position position="23"/>
    </location>
</feature>
<organism evidence="8 9">
    <name type="scientific">Deferribacter desulfuricans (strain DSM 14783 / JCM 11476 / NBRC 101012 / SSM1)</name>
    <dbReference type="NCBI Taxonomy" id="639282"/>
    <lineage>
        <taxon>Bacteria</taxon>
        <taxon>Pseudomonadati</taxon>
        <taxon>Deferribacterota</taxon>
        <taxon>Deferribacteres</taxon>
        <taxon>Deferribacterales</taxon>
        <taxon>Deferribacteraceae</taxon>
        <taxon>Deferribacter</taxon>
    </lineage>
</organism>
<reference evidence="8 9" key="1">
    <citation type="journal article" date="2010" name="DNA Res.">
        <title>Bacterial lifestyle in a deep-sea hydrothermal vent chimney revealed by the genome sequence of the thermophilic bacterium Deferribacter desulfuricans SSM1.</title>
        <authorList>
            <person name="Takaki Y."/>
            <person name="Shimamura S."/>
            <person name="Nakagawa S."/>
            <person name="Fukuhara Y."/>
            <person name="Horikawa H."/>
            <person name="Ankai A."/>
            <person name="Harada T."/>
            <person name="Hosoyama A."/>
            <person name="Oguchi A."/>
            <person name="Fukui S."/>
            <person name="Fujita N."/>
            <person name="Takami H."/>
            <person name="Takai K."/>
        </authorList>
    </citation>
    <scope>NUCLEOTIDE SEQUENCE [LARGE SCALE GENOMIC DNA]</scope>
    <source>
        <strain evidence="9">DSM 14783 / JCM 11476 / NBRC 101012 / SSM1</strain>
    </source>
</reference>
<feature type="binding site" evidence="7">
    <location>
        <position position="27"/>
    </location>
    <ligand>
        <name>Zn(2+)</name>
        <dbReference type="ChEBI" id="CHEBI:29105"/>
    </ligand>
</feature>
<dbReference type="OrthoDB" id="9804698at2"/>
<dbReference type="AlphaFoldDB" id="D3PD04"/>
<evidence type="ECO:0000256" key="3">
    <source>
        <dbReference type="ARBA" id="ARBA00018141"/>
    </source>
</evidence>
<evidence type="ECO:0000256" key="1">
    <source>
        <dbReference type="ARBA" id="ARBA00005061"/>
    </source>
</evidence>
<feature type="active site" description="Charge relay system" evidence="6">
    <location>
        <position position="109"/>
    </location>
</feature>
<evidence type="ECO:0000256" key="4">
    <source>
        <dbReference type="ARBA" id="ARBA00048807"/>
    </source>
</evidence>
<gene>
    <name evidence="8" type="ordered locus">DEFDS_1007</name>
</gene>
<accession>D3PD04</accession>
<evidence type="ECO:0000313" key="8">
    <source>
        <dbReference type="EMBL" id="BAI80477.1"/>
    </source>
</evidence>
<dbReference type="RefSeq" id="WP_013007724.1">
    <property type="nucleotide sequence ID" value="NC_013939.1"/>
</dbReference>
<feature type="active site" description="Charge relay system" evidence="6">
    <location>
        <position position="67"/>
    </location>
</feature>
<dbReference type="Proteomes" id="UP000001520">
    <property type="component" value="Chromosome"/>
</dbReference>
<dbReference type="PIRSF" id="PIRSF006113">
    <property type="entry name" value="PTP_synth"/>
    <property type="match status" value="1"/>
</dbReference>
<protein>
    <recommendedName>
        <fullName evidence="3 5">6-carboxy-5,6,7,8-tetrahydropterin synthase</fullName>
        <ecNumber evidence="5">4.-.-.-</ecNumber>
    </recommendedName>
</protein>
<dbReference type="NCBIfam" id="TIGR03367">
    <property type="entry name" value="queuosine_QueD"/>
    <property type="match status" value="1"/>
</dbReference>
<sequence>MYRLRVIDHFASAHFLRDYEGKCENLHGHNWKVEVYLKGEKLDKTGMLVDFKNIKKELRKITDELDHIFLNEHPYFEKINPTSENIAKYIYDRLKEKFCDLMSSVVVWESETAAAEYYE</sequence>
<dbReference type="InterPro" id="IPR038418">
    <property type="entry name" value="6-PTP_synth/QueD_sf"/>
</dbReference>
<keyword evidence="5" id="KW-0671">Queuosine biosynthesis</keyword>